<sequence>MKKGFTLRTFLLLAVFLVVGFTGTLAVQSSSASDNPPTPGYEVKLFLDPDVVLDQNNTLKKEVRNTFETGKNRQSFAVQYLDTSDLQMMEEGWSVRIRKREDQGTHRIQYKKRYPIIDGNVQEALAAAARDGFTRESGFEAEIDWGYSSQTLSFAITERENLRYNDELQMPDLEASRQIAQQHAPAIFTNWLTADWGAHQLAQSKIYGVVDFVRYTGTLKDVELAIEIWKVIEEGGPGYEYLVEASFKTDNESIAGTRRAELLALLSEKGWLIPHDVLKTKTILDRY</sequence>
<evidence type="ECO:0000313" key="1">
    <source>
        <dbReference type="EMBL" id="SDZ57487.1"/>
    </source>
</evidence>
<evidence type="ECO:0008006" key="3">
    <source>
        <dbReference type="Google" id="ProtNLM"/>
    </source>
</evidence>
<dbReference type="InterPro" id="IPR033469">
    <property type="entry name" value="CYTH-like_dom_sf"/>
</dbReference>
<dbReference type="AlphaFoldDB" id="A0A1H3U5C8"/>
<dbReference type="OrthoDB" id="2087812at2"/>
<keyword evidence="2" id="KW-1185">Reference proteome</keyword>
<protein>
    <recommendedName>
        <fullName evidence="3">CYTH domain-containing protein</fullName>
    </recommendedName>
</protein>
<organism evidence="1 2">
    <name type="scientific">Evansella caseinilytica</name>
    <dbReference type="NCBI Taxonomy" id="1503961"/>
    <lineage>
        <taxon>Bacteria</taxon>
        <taxon>Bacillati</taxon>
        <taxon>Bacillota</taxon>
        <taxon>Bacilli</taxon>
        <taxon>Bacillales</taxon>
        <taxon>Bacillaceae</taxon>
        <taxon>Evansella</taxon>
    </lineage>
</organism>
<reference evidence="2" key="1">
    <citation type="submission" date="2016-10" db="EMBL/GenBank/DDBJ databases">
        <authorList>
            <person name="Varghese N."/>
            <person name="Submissions S."/>
        </authorList>
    </citation>
    <scope>NUCLEOTIDE SEQUENCE [LARGE SCALE GENOMIC DNA]</scope>
    <source>
        <strain evidence="2">SP</strain>
    </source>
</reference>
<dbReference type="Proteomes" id="UP000198935">
    <property type="component" value="Unassembled WGS sequence"/>
</dbReference>
<accession>A0A1H3U5C8</accession>
<evidence type="ECO:0000313" key="2">
    <source>
        <dbReference type="Proteomes" id="UP000198935"/>
    </source>
</evidence>
<proteinExistence type="predicted"/>
<dbReference type="EMBL" id="FNPI01000018">
    <property type="protein sequence ID" value="SDZ57487.1"/>
    <property type="molecule type" value="Genomic_DNA"/>
</dbReference>
<dbReference type="SUPFAM" id="SSF55154">
    <property type="entry name" value="CYTH-like phosphatases"/>
    <property type="match status" value="1"/>
</dbReference>
<name>A0A1H3U5C8_9BACI</name>
<gene>
    <name evidence="1" type="ORF">SAMN05421736_11876</name>
</gene>
<dbReference type="Gene3D" id="2.40.320.10">
    <property type="entry name" value="Hypothetical Protein Pfu-838710-001"/>
    <property type="match status" value="1"/>
</dbReference>